<reference evidence="1" key="1">
    <citation type="journal article" date="2012" name="Nature">
        <title>The tomato genome sequence provides insights into fleshy fruit evolution.</title>
        <authorList>
            <consortium name="Tomato Genome Consortium"/>
        </authorList>
    </citation>
    <scope>NUCLEOTIDE SEQUENCE [LARGE SCALE GENOMIC DNA]</scope>
    <source>
        <strain evidence="1">cv. Heinz 1706</strain>
    </source>
</reference>
<proteinExistence type="predicted"/>
<name>A0A3Q7JBD9_SOLLC</name>
<protein>
    <submittedName>
        <fullName evidence="1">Uncharacterized protein</fullName>
    </submittedName>
</protein>
<keyword evidence="2" id="KW-1185">Reference proteome</keyword>
<accession>A0A3Q7JBD9</accession>
<evidence type="ECO:0000313" key="2">
    <source>
        <dbReference type="Proteomes" id="UP000004994"/>
    </source>
</evidence>
<reference evidence="1" key="2">
    <citation type="submission" date="2019-01" db="UniProtKB">
        <authorList>
            <consortium name="EnsemblPlants"/>
        </authorList>
    </citation>
    <scope>IDENTIFICATION</scope>
    <source>
        <strain evidence="1">cv. Heinz 1706</strain>
    </source>
</reference>
<dbReference type="PaxDb" id="4081-Solyc12g077630.1.1"/>
<dbReference type="EnsemblPlants" id="Solyc12g077630.1.1">
    <property type="protein sequence ID" value="Solyc12g077630.1.1.1"/>
    <property type="gene ID" value="Solyc12g077630.1"/>
</dbReference>
<dbReference type="Gramene" id="Solyc12g077630.1.1">
    <property type="protein sequence ID" value="Solyc12g077630.1.1.1"/>
    <property type="gene ID" value="Solyc12g077630.1"/>
</dbReference>
<sequence>MNTANQMLFITIIEERENPIMASNYATLNPMGNIGPHDLMTKYPFLSPNFPIIKIAVAGHSGYLSPSCK</sequence>
<dbReference type="Proteomes" id="UP000004994">
    <property type="component" value="Chromosome 12"/>
</dbReference>
<organism evidence="1">
    <name type="scientific">Solanum lycopersicum</name>
    <name type="common">Tomato</name>
    <name type="synonym">Lycopersicon esculentum</name>
    <dbReference type="NCBI Taxonomy" id="4081"/>
    <lineage>
        <taxon>Eukaryota</taxon>
        <taxon>Viridiplantae</taxon>
        <taxon>Streptophyta</taxon>
        <taxon>Embryophyta</taxon>
        <taxon>Tracheophyta</taxon>
        <taxon>Spermatophyta</taxon>
        <taxon>Magnoliopsida</taxon>
        <taxon>eudicotyledons</taxon>
        <taxon>Gunneridae</taxon>
        <taxon>Pentapetalae</taxon>
        <taxon>asterids</taxon>
        <taxon>lamiids</taxon>
        <taxon>Solanales</taxon>
        <taxon>Solanaceae</taxon>
        <taxon>Solanoideae</taxon>
        <taxon>Solaneae</taxon>
        <taxon>Solanum</taxon>
        <taxon>Solanum subgen. Lycopersicon</taxon>
    </lineage>
</organism>
<evidence type="ECO:0000313" key="1">
    <source>
        <dbReference type="EnsemblPlants" id="Solyc12g077630.1.1.1"/>
    </source>
</evidence>
<dbReference type="AlphaFoldDB" id="A0A3Q7JBD9"/>
<dbReference type="InParanoid" id="A0A3Q7JBD9"/>